<gene>
    <name evidence="9" type="ORF">ENK37_00565</name>
</gene>
<dbReference type="PANTHER" id="PTHR30193">
    <property type="entry name" value="ABC TRANSPORTER PERMEASE PROTEIN"/>
    <property type="match status" value="1"/>
</dbReference>
<evidence type="ECO:0000259" key="8">
    <source>
        <dbReference type="PROSITE" id="PS50928"/>
    </source>
</evidence>
<evidence type="ECO:0000256" key="5">
    <source>
        <dbReference type="ARBA" id="ARBA00022989"/>
    </source>
</evidence>
<reference evidence="9" key="1">
    <citation type="journal article" date="2020" name="mSystems">
        <title>Genome- and Community-Level Interaction Insights into Carbon Utilization and Element Cycling Functions of Hydrothermarchaeota in Hydrothermal Sediment.</title>
        <authorList>
            <person name="Zhou Z."/>
            <person name="Liu Y."/>
            <person name="Xu W."/>
            <person name="Pan J."/>
            <person name="Luo Z.H."/>
            <person name="Li M."/>
        </authorList>
    </citation>
    <scope>NUCLEOTIDE SEQUENCE [LARGE SCALE GENOMIC DNA]</scope>
    <source>
        <strain evidence="9">HyVt-570</strain>
    </source>
</reference>
<dbReference type="Gene3D" id="1.10.3720.10">
    <property type="entry name" value="MetI-like"/>
    <property type="match status" value="1"/>
</dbReference>
<dbReference type="Proteomes" id="UP000885759">
    <property type="component" value="Unassembled WGS sequence"/>
</dbReference>
<keyword evidence="6 7" id="KW-0472">Membrane</keyword>
<dbReference type="InterPro" id="IPR000515">
    <property type="entry name" value="MetI-like"/>
</dbReference>
<dbReference type="GO" id="GO:0005886">
    <property type="term" value="C:plasma membrane"/>
    <property type="evidence" value="ECO:0007669"/>
    <property type="project" value="UniProtKB-SubCell"/>
</dbReference>
<protein>
    <submittedName>
        <fullName evidence="9">Sugar ABC transporter permease</fullName>
    </submittedName>
</protein>
<organism evidence="9">
    <name type="scientific">Oceanithermus profundus</name>
    <dbReference type="NCBI Taxonomy" id="187137"/>
    <lineage>
        <taxon>Bacteria</taxon>
        <taxon>Thermotogati</taxon>
        <taxon>Deinococcota</taxon>
        <taxon>Deinococci</taxon>
        <taxon>Thermales</taxon>
        <taxon>Thermaceae</taxon>
        <taxon>Oceanithermus</taxon>
    </lineage>
</organism>
<dbReference type="EMBL" id="DRPZ01000015">
    <property type="protein sequence ID" value="HGY08539.1"/>
    <property type="molecule type" value="Genomic_DNA"/>
</dbReference>
<evidence type="ECO:0000256" key="2">
    <source>
        <dbReference type="ARBA" id="ARBA00022448"/>
    </source>
</evidence>
<dbReference type="PANTHER" id="PTHR30193:SF37">
    <property type="entry name" value="INNER MEMBRANE ABC TRANSPORTER PERMEASE PROTEIN YCJO"/>
    <property type="match status" value="1"/>
</dbReference>
<dbReference type="AlphaFoldDB" id="A0A7C4ZFX8"/>
<dbReference type="InterPro" id="IPR035906">
    <property type="entry name" value="MetI-like_sf"/>
</dbReference>
<evidence type="ECO:0000256" key="4">
    <source>
        <dbReference type="ARBA" id="ARBA00022692"/>
    </source>
</evidence>
<accession>A0A7C4ZFX8</accession>
<keyword evidence="2" id="KW-0813">Transport</keyword>
<evidence type="ECO:0000256" key="6">
    <source>
        <dbReference type="ARBA" id="ARBA00023136"/>
    </source>
</evidence>
<dbReference type="SUPFAM" id="SSF161098">
    <property type="entry name" value="MetI-like"/>
    <property type="match status" value="1"/>
</dbReference>
<name>A0A7C4ZFX8_9DEIN</name>
<keyword evidence="5 7" id="KW-1133">Transmembrane helix</keyword>
<dbReference type="CDD" id="cd06261">
    <property type="entry name" value="TM_PBP2"/>
    <property type="match status" value="1"/>
</dbReference>
<keyword evidence="3" id="KW-1003">Cell membrane</keyword>
<comment type="subcellular location">
    <subcellularLocation>
        <location evidence="1">Cell membrane</location>
        <topology evidence="1">Multi-pass membrane protein</topology>
    </subcellularLocation>
</comment>
<comment type="caution">
    <text evidence="9">The sequence shown here is derived from an EMBL/GenBank/DDBJ whole genome shotgun (WGS) entry which is preliminary data.</text>
</comment>
<evidence type="ECO:0000256" key="3">
    <source>
        <dbReference type="ARBA" id="ARBA00022475"/>
    </source>
</evidence>
<feature type="domain" description="ABC transmembrane type-1" evidence="8">
    <location>
        <begin position="185"/>
        <end position="252"/>
    </location>
</feature>
<evidence type="ECO:0000313" key="9">
    <source>
        <dbReference type="EMBL" id="HGY08539.1"/>
    </source>
</evidence>
<keyword evidence="4 7" id="KW-0812">Transmembrane</keyword>
<dbReference type="InterPro" id="IPR051393">
    <property type="entry name" value="ABC_transporter_permease"/>
</dbReference>
<feature type="transmembrane region" description="Helical" evidence="7">
    <location>
        <begin position="189"/>
        <end position="210"/>
    </location>
</feature>
<evidence type="ECO:0000256" key="7">
    <source>
        <dbReference type="SAM" id="Phobius"/>
    </source>
</evidence>
<proteinExistence type="predicted"/>
<feature type="non-terminal residue" evidence="9">
    <location>
        <position position="252"/>
    </location>
</feature>
<sequence>MRGGLKAREARLAFWMLLPTFSIVIAIVILPVIANFWIAFKPIQLGDLRPPKPAVRESVRAQPKAAGEVLEVRYRIQNRTDNPITWARFTDELAPGLRPVELPDACHVAGALLTCELPGGLAPKKTVNLEVRFVAGSDYFAAGAPYPRDSRPRVESRAPNPILSKPFTVQNFASVLTDPDFWPMLKVTLAYTVFGTVLSILLGLFAAQLLSPPFAGRQVLRGLFLFPYVAPVIAVAFTWVFLLDPFAGTINA</sequence>
<feature type="transmembrane region" description="Helical" evidence="7">
    <location>
        <begin position="222"/>
        <end position="242"/>
    </location>
</feature>
<feature type="transmembrane region" description="Helical" evidence="7">
    <location>
        <begin position="12"/>
        <end position="40"/>
    </location>
</feature>
<evidence type="ECO:0000256" key="1">
    <source>
        <dbReference type="ARBA" id="ARBA00004651"/>
    </source>
</evidence>
<dbReference type="GO" id="GO:0055085">
    <property type="term" value="P:transmembrane transport"/>
    <property type="evidence" value="ECO:0007669"/>
    <property type="project" value="InterPro"/>
</dbReference>
<dbReference type="PROSITE" id="PS50928">
    <property type="entry name" value="ABC_TM1"/>
    <property type="match status" value="1"/>
</dbReference>